<dbReference type="InterPro" id="IPR013595">
    <property type="entry name" value="Pept_S33_TAP-like_C"/>
</dbReference>
<dbReference type="InterPro" id="IPR000073">
    <property type="entry name" value="AB_hydrolase_1"/>
</dbReference>
<dbReference type="OrthoDB" id="4447445at2"/>
<dbReference type="Gene3D" id="3.40.50.1820">
    <property type="entry name" value="alpha/beta hydrolase"/>
    <property type="match status" value="1"/>
</dbReference>
<name>A0A125SA15_STRX0</name>
<dbReference type="Pfam" id="PF08386">
    <property type="entry name" value="Abhydrolase_4"/>
    <property type="match status" value="1"/>
</dbReference>
<keyword evidence="8 9" id="KW-0002">3D-structure</keyword>
<dbReference type="PANTHER" id="PTHR43248">
    <property type="entry name" value="2-SUCCINYL-6-HYDROXY-2,4-CYCLOHEXADIENE-1-CARBOXYLATE SYNTHASE"/>
    <property type="match status" value="1"/>
</dbReference>
<gene>
    <name evidence="6" type="primary">tnmK2</name>
    <name evidence="7" type="ORF">AMK26_32040</name>
</gene>
<reference evidence="6" key="1">
    <citation type="journal article" date="2016" name="MBio">
        <title>Strain Prioritization and Genome Mining for Enediyne Natural Products.</title>
        <authorList>
            <person name="Yan X."/>
            <person name="Ge H."/>
            <person name="Huang T."/>
            <person name="Hindra"/>
            <person name="Yang D."/>
            <person name="Teng Q."/>
            <person name="Crnovcic I."/>
            <person name="Li X."/>
            <person name="Rudolf J.D."/>
            <person name="Lohman J.R."/>
            <person name="Gansemans Y."/>
            <person name="Zhu X."/>
            <person name="Huang Y."/>
            <person name="Zhao L.X."/>
            <person name="Jiang Y."/>
            <person name="Van Nieuwerburgh F."/>
            <person name="Rader C."/>
            <person name="Duan Y."/>
            <person name="Shen B."/>
        </authorList>
    </citation>
    <scope>NUCLEOTIDE SEQUENCE</scope>
    <source>
        <strain evidence="6">CB03234</strain>
    </source>
</reference>
<feature type="domain" description="Peptidase S33 tripeptidyl aminopeptidase-like C-terminal" evidence="5">
    <location>
        <begin position="387"/>
        <end position="477"/>
    </location>
</feature>
<dbReference type="STRING" id="1703937.AMK26_32040"/>
<feature type="domain" description="AB hydrolase-1" evidence="4">
    <location>
        <begin position="104"/>
        <end position="225"/>
    </location>
</feature>
<sequence>MTAARHEPHLLTDAVRAFQAQSPVWRPADDEEALRGLEAAELTVPLDYRAPAGRTLTLGLVRHRATAPERRRGVLLVGPGDDLGNRGTLLGAQLVGQLPKEVLAQYDVVAFDHRFMGRSSPVVCGLEPEERFWVFHHPRDFDHEVRFQANVAAKVAEHALDILPYASSRNIARDIEVIRGALGEDRISYLGYSYGTYLGAVWTQMFGEHADRVVLDSICSPDWVWRGLFTDFPPNGERALTRWARWAAARDADLGLGATDGAVRAAYDGVLARVDTDREVTVAGFPLDRTLARLIVVGMLNSDRNYPFLGDIVRSAVHGGQLEPATMGFLGQMFGQPKEESGTVAQLAILAGDWAWPRNVDLYERDMERASRTHPFTGAAMAGIKAPAFWPVPPSEPVTRLGPDNPADSILLVQAADDMSTPLAAARRMREVLGDTSRLLTVADTAHHRVFPFYGNPGADELVTAYLVDGELPAADVTRPNPAPMVPTV</sequence>
<organism evidence="6">
    <name type="scientific">Streptomyces sp. (strain CB03234)</name>
    <dbReference type="NCBI Taxonomy" id="1703937"/>
    <lineage>
        <taxon>Bacteria</taxon>
        <taxon>Bacillati</taxon>
        <taxon>Actinomycetota</taxon>
        <taxon>Actinomycetes</taxon>
        <taxon>Kitasatosporales</taxon>
        <taxon>Streptomycetaceae</taxon>
        <taxon>Streptomyces</taxon>
    </lineage>
</organism>
<evidence type="ECO:0000259" key="4">
    <source>
        <dbReference type="Pfam" id="PF00561"/>
    </source>
</evidence>
<dbReference type="GO" id="GO:0016787">
    <property type="term" value="F:hydrolase activity"/>
    <property type="evidence" value="ECO:0007669"/>
    <property type="project" value="UniProtKB-KW"/>
</dbReference>
<dbReference type="PANTHER" id="PTHR43248:SF29">
    <property type="entry name" value="TRIPEPTIDYL AMINOPEPTIDASE"/>
    <property type="match status" value="1"/>
</dbReference>
<dbReference type="PDB" id="8G5U">
    <property type="method" value="X-ray"/>
    <property type="resolution" value="1.80 A"/>
    <property type="chains" value="A/B/C/D=1-489"/>
</dbReference>
<dbReference type="InterPro" id="IPR029058">
    <property type="entry name" value="AB_hydrolase_fold"/>
</dbReference>
<evidence type="ECO:0000256" key="3">
    <source>
        <dbReference type="ARBA" id="ARBA00022801"/>
    </source>
</evidence>
<evidence type="ECO:0000256" key="2">
    <source>
        <dbReference type="ARBA" id="ARBA00022729"/>
    </source>
</evidence>
<accession>A0A125SA15</accession>
<dbReference type="InterPro" id="IPR051601">
    <property type="entry name" value="Serine_prot/Carboxylest_S33"/>
</dbReference>
<dbReference type="EMBL" id="LIYH01000008">
    <property type="protein sequence ID" value="OKJ95195.1"/>
    <property type="molecule type" value="Genomic_DNA"/>
</dbReference>
<proteinExistence type="evidence at protein level"/>
<dbReference type="RefSeq" id="WP_073759229.1">
    <property type="nucleotide sequence ID" value="NZ_LIYH01000008.1"/>
</dbReference>
<dbReference type="PDB" id="8G5T">
    <property type="method" value="X-ray"/>
    <property type="resolution" value="1.85 A"/>
    <property type="chains" value="A/B/C/D=1-489"/>
</dbReference>
<evidence type="ECO:0000313" key="6">
    <source>
        <dbReference type="EMBL" id="AME18011.1"/>
    </source>
</evidence>
<evidence type="ECO:0007829" key="8">
    <source>
        <dbReference type="PDB" id="8G5T"/>
    </source>
</evidence>
<evidence type="ECO:0007829" key="9">
    <source>
        <dbReference type="PDB" id="8G5U"/>
    </source>
</evidence>
<dbReference type="AlphaFoldDB" id="A0A125SA15"/>
<dbReference type="SMR" id="A0A125SA15"/>
<comment type="similarity">
    <text evidence="1">Belongs to the peptidase S33 family.</text>
</comment>
<dbReference type="ESTHER" id="strsp-TnmK2">
    <property type="family name" value="Tiancimycin-TnmK-Tripeptidase-HIP"/>
</dbReference>
<reference evidence="8 9" key="2">
    <citation type="journal article" date="2024" name="Nat. Chem. Biol.">
        <title>Cofactorless oxygenases guide anthraquinone-fused enediyne biosynthesis.</title>
        <authorList>
            <person name="Gui C."/>
            <person name="Kalkreuter E."/>
            <person name="Liu Y.C."/>
            <person name="Li G."/>
            <person name="Steele A.D."/>
            <person name="Yang D."/>
            <person name="Chang C."/>
            <person name="Shen B."/>
        </authorList>
    </citation>
    <scope>X-RAY CRYSTALLOGRAPHY (1.80 ANGSTROMS)</scope>
</reference>
<dbReference type="Pfam" id="PF00561">
    <property type="entry name" value="Abhydrolase_1"/>
    <property type="match status" value="1"/>
</dbReference>
<protein>
    <submittedName>
        <fullName evidence="6">Secreted hydrolase</fullName>
    </submittedName>
</protein>
<keyword evidence="2" id="KW-0732">Signal</keyword>
<keyword evidence="3 6" id="KW-0378">Hydrolase</keyword>
<evidence type="ECO:0000259" key="5">
    <source>
        <dbReference type="Pfam" id="PF08386"/>
    </source>
</evidence>
<dbReference type="EMBL" id="KT716443">
    <property type="protein sequence ID" value="AME18011.1"/>
    <property type="molecule type" value="Genomic_DNA"/>
</dbReference>
<evidence type="ECO:0000313" key="7">
    <source>
        <dbReference type="EMBL" id="OKJ95195.1"/>
    </source>
</evidence>
<dbReference type="SUPFAM" id="SSF53474">
    <property type="entry name" value="alpha/beta-Hydrolases"/>
    <property type="match status" value="1"/>
</dbReference>
<evidence type="ECO:0000256" key="1">
    <source>
        <dbReference type="ARBA" id="ARBA00010088"/>
    </source>
</evidence>